<evidence type="ECO:0000313" key="5">
    <source>
        <dbReference type="Proteomes" id="UP001549921"/>
    </source>
</evidence>
<keyword evidence="1" id="KW-0175">Coiled coil</keyword>
<comment type="caution">
    <text evidence="4">The sequence shown here is derived from an EMBL/GenBank/DDBJ whole genome shotgun (WGS) entry which is preliminary data.</text>
</comment>
<dbReference type="AlphaFoldDB" id="A0ABD0SV71"/>
<dbReference type="Proteomes" id="UP001549921">
    <property type="component" value="Unassembled WGS sequence"/>
</dbReference>
<reference evidence="4 5" key="1">
    <citation type="submission" date="2024-06" db="EMBL/GenBank/DDBJ databases">
        <title>A chromosome-level genome assembly of beet webworm, Loxostege sticticalis.</title>
        <authorList>
            <person name="Zhang Y."/>
        </authorList>
    </citation>
    <scope>NUCLEOTIDE SEQUENCE [LARGE SCALE GENOMIC DNA]</scope>
    <source>
        <strain evidence="4">AQ028</strain>
        <tissue evidence="4">Male pupae</tissue>
    </source>
</reference>
<evidence type="ECO:0000256" key="1">
    <source>
        <dbReference type="SAM" id="Coils"/>
    </source>
</evidence>
<feature type="coiled-coil region" evidence="1">
    <location>
        <begin position="99"/>
        <end position="133"/>
    </location>
</feature>
<dbReference type="InterPro" id="IPR057251">
    <property type="entry name" value="FP_C"/>
</dbReference>
<accession>A0ABD0SV71</accession>
<proteinExistence type="predicted"/>
<gene>
    <name evidence="4" type="ORF">ABMA28_003135</name>
</gene>
<feature type="domain" description="FP protein C-terminal" evidence="3">
    <location>
        <begin position="248"/>
        <end position="299"/>
    </location>
</feature>
<name>A0ABD0SV71_LOXSC</name>
<dbReference type="Pfam" id="PF25298">
    <property type="entry name" value="Baculo_FP_2nd"/>
    <property type="match status" value="1"/>
</dbReference>
<dbReference type="EMBL" id="JBEDNZ010000014">
    <property type="protein sequence ID" value="KAL0829629.1"/>
    <property type="molecule type" value="Genomic_DNA"/>
</dbReference>
<sequence length="302" mass="35004">MEPHSSLDKTNSAPNLSIVDDDTPEKTYGFITSRAKRQRIDDEKNRGDYSELRHEMHELFEKWSLRQDSQMQKQEAQITKLFPILKGIQEANSNIETTITFLAEQNAELKKHVERLEAEIKKKDEYVAILEDRLEDTLRTSRKTTIEIKNVAFDNNESKDGLVSMIKNLSKSINVTINRSDIRDIYKSKSTSEKKSVLVELSSTLLKEDILKGAKSFNKRNHSDKLCAKHLGSKRNPDSPIFIAEYLTPKASRLFFLARDLRRSKNYKYCWTSYGRVYVRKDDNSPIIHITNEAIIQKLMSN</sequence>
<protein>
    <recommendedName>
        <fullName evidence="3">FP protein C-terminal domain-containing protein</fullName>
    </recommendedName>
</protein>
<organism evidence="4 5">
    <name type="scientific">Loxostege sticticalis</name>
    <name type="common">Beet webworm moth</name>
    <dbReference type="NCBI Taxonomy" id="481309"/>
    <lineage>
        <taxon>Eukaryota</taxon>
        <taxon>Metazoa</taxon>
        <taxon>Ecdysozoa</taxon>
        <taxon>Arthropoda</taxon>
        <taxon>Hexapoda</taxon>
        <taxon>Insecta</taxon>
        <taxon>Pterygota</taxon>
        <taxon>Neoptera</taxon>
        <taxon>Endopterygota</taxon>
        <taxon>Lepidoptera</taxon>
        <taxon>Glossata</taxon>
        <taxon>Ditrysia</taxon>
        <taxon>Pyraloidea</taxon>
        <taxon>Crambidae</taxon>
        <taxon>Pyraustinae</taxon>
        <taxon>Loxostege</taxon>
    </lineage>
</organism>
<feature type="region of interest" description="Disordered" evidence="2">
    <location>
        <begin position="1"/>
        <end position="24"/>
    </location>
</feature>
<evidence type="ECO:0000313" key="4">
    <source>
        <dbReference type="EMBL" id="KAL0829629.1"/>
    </source>
</evidence>
<evidence type="ECO:0000259" key="3">
    <source>
        <dbReference type="Pfam" id="PF25298"/>
    </source>
</evidence>
<evidence type="ECO:0000256" key="2">
    <source>
        <dbReference type="SAM" id="MobiDB-lite"/>
    </source>
</evidence>